<evidence type="ECO:0000313" key="3">
    <source>
        <dbReference type="Proteomes" id="UP000670947"/>
    </source>
</evidence>
<organism evidence="2 3">
    <name type="scientific">Paenibacillus artemisiicola</name>
    <dbReference type="NCBI Taxonomy" id="1172618"/>
    <lineage>
        <taxon>Bacteria</taxon>
        <taxon>Bacillati</taxon>
        <taxon>Bacillota</taxon>
        <taxon>Bacilli</taxon>
        <taxon>Bacillales</taxon>
        <taxon>Paenibacillaceae</taxon>
        <taxon>Paenibacillus</taxon>
    </lineage>
</organism>
<dbReference type="EMBL" id="JAGGDJ010000001">
    <property type="protein sequence ID" value="MBO7742795.1"/>
    <property type="molecule type" value="Genomic_DNA"/>
</dbReference>
<dbReference type="Pfam" id="PF13215">
    <property type="entry name" value="DUF4023"/>
    <property type="match status" value="1"/>
</dbReference>
<reference evidence="2 3" key="1">
    <citation type="submission" date="2021-03" db="EMBL/GenBank/DDBJ databases">
        <title>Paenibacillus artemisicola MWE-103 whole genome sequence.</title>
        <authorList>
            <person name="Ham Y.J."/>
        </authorList>
    </citation>
    <scope>NUCLEOTIDE SEQUENCE [LARGE SCALE GENOMIC DNA]</scope>
    <source>
        <strain evidence="2 3">MWE-103</strain>
    </source>
</reference>
<dbReference type="Proteomes" id="UP000670947">
    <property type="component" value="Unassembled WGS sequence"/>
</dbReference>
<comment type="caution">
    <text evidence="2">The sequence shown here is derived from an EMBL/GenBank/DDBJ whole genome shotgun (WGS) entry which is preliminary data.</text>
</comment>
<proteinExistence type="predicted"/>
<accession>A0ABS3W3S2</accession>
<sequence length="43" mass="4801">MESTNEFVSKVKNAQAKQEKNKAHYGKGTPSQNLSTKQHTNNP</sequence>
<dbReference type="RefSeq" id="WP_208845765.1">
    <property type="nucleotide sequence ID" value="NZ_JAGGDJ010000001.1"/>
</dbReference>
<evidence type="ECO:0000313" key="2">
    <source>
        <dbReference type="EMBL" id="MBO7742795.1"/>
    </source>
</evidence>
<keyword evidence="3" id="KW-1185">Reference proteome</keyword>
<gene>
    <name evidence="2" type="ORF">I8J29_01215</name>
</gene>
<feature type="region of interest" description="Disordered" evidence="1">
    <location>
        <begin position="1"/>
        <end position="43"/>
    </location>
</feature>
<feature type="compositionally biased region" description="Polar residues" evidence="1">
    <location>
        <begin position="29"/>
        <end position="43"/>
    </location>
</feature>
<name>A0ABS3W3S2_9BACL</name>
<dbReference type="InterPro" id="IPR025097">
    <property type="entry name" value="DUF4023"/>
</dbReference>
<protein>
    <submittedName>
        <fullName evidence="2">DUF4023 family protein</fullName>
    </submittedName>
</protein>
<evidence type="ECO:0000256" key="1">
    <source>
        <dbReference type="SAM" id="MobiDB-lite"/>
    </source>
</evidence>